<evidence type="ECO:0000313" key="5">
    <source>
        <dbReference type="EMBL" id="CAD8102262.1"/>
    </source>
</evidence>
<name>A0A8S1PG57_9CILI</name>
<protein>
    <recommendedName>
        <fullName evidence="4">Zeta toxin domain-containing protein</fullName>
    </recommendedName>
</protein>
<feature type="region of interest" description="Disordered" evidence="3">
    <location>
        <begin position="454"/>
        <end position="485"/>
    </location>
</feature>
<organism evidence="5 6">
    <name type="scientific">Paramecium sonneborni</name>
    <dbReference type="NCBI Taxonomy" id="65129"/>
    <lineage>
        <taxon>Eukaryota</taxon>
        <taxon>Sar</taxon>
        <taxon>Alveolata</taxon>
        <taxon>Ciliophora</taxon>
        <taxon>Intramacronucleata</taxon>
        <taxon>Oligohymenophorea</taxon>
        <taxon>Peniculida</taxon>
        <taxon>Parameciidae</taxon>
        <taxon>Paramecium</taxon>
    </lineage>
</organism>
<evidence type="ECO:0000259" key="4">
    <source>
        <dbReference type="Pfam" id="PF06414"/>
    </source>
</evidence>
<dbReference type="Proteomes" id="UP000692954">
    <property type="component" value="Unassembled WGS sequence"/>
</dbReference>
<evidence type="ECO:0000313" key="6">
    <source>
        <dbReference type="Proteomes" id="UP000692954"/>
    </source>
</evidence>
<dbReference type="Pfam" id="PF06414">
    <property type="entry name" value="Zeta_toxin"/>
    <property type="match status" value="1"/>
</dbReference>
<evidence type="ECO:0000256" key="3">
    <source>
        <dbReference type="SAM" id="MobiDB-lite"/>
    </source>
</evidence>
<dbReference type="EMBL" id="CAJJDN010000077">
    <property type="protein sequence ID" value="CAD8102262.1"/>
    <property type="molecule type" value="Genomic_DNA"/>
</dbReference>
<comment type="caution">
    <text evidence="5">The sequence shown here is derived from an EMBL/GenBank/DDBJ whole genome shotgun (WGS) entry which is preliminary data.</text>
</comment>
<dbReference type="OrthoDB" id="10263927at2759"/>
<feature type="domain" description="Zeta toxin" evidence="4">
    <location>
        <begin position="128"/>
        <end position="177"/>
    </location>
</feature>
<keyword evidence="6" id="KW-1185">Reference proteome</keyword>
<keyword evidence="1" id="KW-0547">Nucleotide-binding</keyword>
<feature type="compositionally biased region" description="Acidic residues" evidence="3">
    <location>
        <begin position="666"/>
        <end position="693"/>
    </location>
</feature>
<dbReference type="GO" id="GO:0005524">
    <property type="term" value="F:ATP binding"/>
    <property type="evidence" value="ECO:0007669"/>
    <property type="project" value="UniProtKB-KW"/>
</dbReference>
<dbReference type="PANTHER" id="PTHR33477">
    <property type="entry name" value="P-LOOP NTPASE DOMAIN-CONTAINING PROTEIN LPA1 HOMOLOG 1"/>
    <property type="match status" value="1"/>
</dbReference>
<evidence type="ECO:0000256" key="2">
    <source>
        <dbReference type="ARBA" id="ARBA00022840"/>
    </source>
</evidence>
<accession>A0A8S1PG57</accession>
<keyword evidence="2" id="KW-0067">ATP-binding</keyword>
<dbReference type="GO" id="GO:0016301">
    <property type="term" value="F:kinase activity"/>
    <property type="evidence" value="ECO:0007669"/>
    <property type="project" value="InterPro"/>
</dbReference>
<dbReference type="InterPro" id="IPR010488">
    <property type="entry name" value="Zeta_toxin_domain"/>
</dbReference>
<feature type="compositionally biased region" description="Basic and acidic residues" evidence="3">
    <location>
        <begin position="648"/>
        <end position="665"/>
    </location>
</feature>
<feature type="region of interest" description="Disordered" evidence="3">
    <location>
        <begin position="615"/>
        <end position="704"/>
    </location>
</feature>
<gene>
    <name evidence="5" type="ORF">PSON_ATCC_30995.1.T0770173</name>
</gene>
<dbReference type="PANTHER" id="PTHR33477:SF3">
    <property type="entry name" value="P-LOOP NTPASE DOMAIN-CONTAINING PROTEIN LPA1 HOMOLOG 1"/>
    <property type="match status" value="1"/>
</dbReference>
<proteinExistence type="predicted"/>
<reference evidence="5" key="1">
    <citation type="submission" date="2021-01" db="EMBL/GenBank/DDBJ databases">
        <authorList>
            <consortium name="Genoscope - CEA"/>
            <person name="William W."/>
        </authorList>
    </citation>
    <scope>NUCLEOTIDE SEQUENCE</scope>
</reference>
<sequence>MQTFRHVDKNVIFVLKDKEQNKEMKRQIRKINKEKLKIILQISGCKASHSYHLCEKIFVQILSTFSDNIEKQKNALLLDEISNEKYKQITINEREFKEHVFSSLLEKKYIQVKGELYKEDFEIAWSLTEKKQPLIILLGGTSGTGKSTASSILASRFGISIVLSTDSIRHIMRNFISKDDNPVLFASTYEAGKTLPDLNISDQRRTIKGYKAQCQLVQQRLEYVIENFNQKMESIIIEGVHLTPIFMMKIMKKYQLVLPFAICIKKESKHKERFAVRSKYMTLDSRHNKYIENFQNIRLIQKWFLEKADEFLIPKVDNVNVDKSIDTIHRTIIQYIKHSSTEVQINDLKNALPIYEEFNKIINSVISDAKNSKEVKDYIHSKVNKSEIVEQFIQQMNEYQVDTNTPMIQESDKSNPKVLIQQSVQKFNEINLKNEKADNQNNLTNKTEVNYIVDDQNEKKDNINHISDQEDETQERRRRNQDKNTIEKLKKTKSLENMVTMANEEQTQKEPAKELTIKKNLRVVFQELEYEKEEQELNEQRPHKTNYKGILQHLTKHKRIFISKKIQSSNLIFIKKMISNYNKNYQSHDRIKLLQNNDGSYCLFKINVQKIQRKTASREESSSEPDDNDQSVAQQGKSFMTPSNFPFSERRDQSDGDSVRFRNDGNSDEEEIENDNDNENSVEEASSSEEEGALENLKSKINDDEEDFFELQNIIEEDEFQEDMDPLIQNDLIEQQVV</sequence>
<feature type="compositionally biased region" description="Polar residues" evidence="3">
    <location>
        <begin position="630"/>
        <end position="646"/>
    </location>
</feature>
<dbReference type="AlphaFoldDB" id="A0A8S1PG57"/>
<evidence type="ECO:0000256" key="1">
    <source>
        <dbReference type="ARBA" id="ARBA00022741"/>
    </source>
</evidence>